<protein>
    <submittedName>
        <fullName evidence="7">Metallo-hydrolase/oxidoreductase</fullName>
    </submittedName>
</protein>
<proteinExistence type="inferred from homology"/>
<dbReference type="PANTHER" id="PTHR42978:SF2">
    <property type="entry name" value="102 KBASES UNSTABLE REGION: FROM 1 TO 119443"/>
    <property type="match status" value="1"/>
</dbReference>
<keyword evidence="4" id="KW-0378">Hydrolase</keyword>
<evidence type="ECO:0000256" key="1">
    <source>
        <dbReference type="ARBA" id="ARBA00001947"/>
    </source>
</evidence>
<evidence type="ECO:0000256" key="5">
    <source>
        <dbReference type="ARBA" id="ARBA00022833"/>
    </source>
</evidence>
<dbReference type="OrthoDB" id="10250730at2759"/>
<accession>A0A9P4GNW7</accession>
<dbReference type="GO" id="GO:0046872">
    <property type="term" value="F:metal ion binding"/>
    <property type="evidence" value="ECO:0007669"/>
    <property type="project" value="UniProtKB-KW"/>
</dbReference>
<evidence type="ECO:0000313" key="8">
    <source>
        <dbReference type="Proteomes" id="UP000800039"/>
    </source>
</evidence>
<feature type="domain" description="Metallo-beta-lactamase" evidence="6">
    <location>
        <begin position="54"/>
        <end position="309"/>
    </location>
</feature>
<keyword evidence="3" id="KW-0479">Metal-binding</keyword>
<dbReference type="EMBL" id="ML976615">
    <property type="protein sequence ID" value="KAF1848894.1"/>
    <property type="molecule type" value="Genomic_DNA"/>
</dbReference>
<keyword evidence="8" id="KW-1185">Reference proteome</keyword>
<dbReference type="Pfam" id="PF00753">
    <property type="entry name" value="Lactamase_B"/>
    <property type="match status" value="1"/>
</dbReference>
<sequence>MDPRVDIPRSKPIRLLQNSATGTVSVHALSSGHFTLPEYQFVQPVSQDARRMVPSLAFLIQHRNSNNGKLTRIVFDLGLRRDVTRYALPIQTHIKTRQPMTTDPDVIKSLSRGGLTSADIDYVIYSHVHWDHIGEPRDFTTSTFIVGHGACALLSGTSSALRGGHSFFESDLLPEGRTIELSDPTHSMKKRDLATIPDAANFNSPWKAHGTLPETLDIFDDGSLLIVNAPGHLPGHINLLARTTGDHQVYMAGDACHDRRLLTGAKAIGEWNDAQGHICCIHADRKQAEETIERIRQLEKEGVEIIFAHDVEWETNPANKARFFGASNNDSLS</sequence>
<dbReference type="InterPro" id="IPR036866">
    <property type="entry name" value="RibonucZ/Hydroxyglut_hydro"/>
</dbReference>
<dbReference type="PANTHER" id="PTHR42978">
    <property type="entry name" value="QUORUM-QUENCHING LACTONASE YTNP-RELATED-RELATED"/>
    <property type="match status" value="1"/>
</dbReference>
<gene>
    <name evidence="7" type="ORF">K460DRAFT_330316</name>
</gene>
<comment type="similarity">
    <text evidence="2">Belongs to the metallo-beta-lactamase superfamily.</text>
</comment>
<evidence type="ECO:0000256" key="4">
    <source>
        <dbReference type="ARBA" id="ARBA00022801"/>
    </source>
</evidence>
<evidence type="ECO:0000313" key="7">
    <source>
        <dbReference type="EMBL" id="KAF1848894.1"/>
    </source>
</evidence>
<reference evidence="7" key="1">
    <citation type="submission" date="2020-01" db="EMBL/GenBank/DDBJ databases">
        <authorList>
            <consortium name="DOE Joint Genome Institute"/>
            <person name="Haridas S."/>
            <person name="Albert R."/>
            <person name="Binder M."/>
            <person name="Bloem J."/>
            <person name="Labutti K."/>
            <person name="Salamov A."/>
            <person name="Andreopoulos B."/>
            <person name="Baker S.E."/>
            <person name="Barry K."/>
            <person name="Bills G."/>
            <person name="Bluhm B.H."/>
            <person name="Cannon C."/>
            <person name="Castanera R."/>
            <person name="Culley D.E."/>
            <person name="Daum C."/>
            <person name="Ezra D."/>
            <person name="Gonzalez J.B."/>
            <person name="Henrissat B."/>
            <person name="Kuo A."/>
            <person name="Liang C."/>
            <person name="Lipzen A."/>
            <person name="Lutzoni F."/>
            <person name="Magnuson J."/>
            <person name="Mondo S."/>
            <person name="Nolan M."/>
            <person name="Ohm R."/>
            <person name="Pangilinan J."/>
            <person name="Park H.-J."/>
            <person name="Ramirez L."/>
            <person name="Alfaro M."/>
            <person name="Sun H."/>
            <person name="Tritt A."/>
            <person name="Yoshinaga Y."/>
            <person name="Zwiers L.-H."/>
            <person name="Turgeon B.G."/>
            <person name="Goodwin S.B."/>
            <person name="Spatafora J.W."/>
            <person name="Crous P.W."/>
            <person name="Grigoriev I.V."/>
        </authorList>
    </citation>
    <scope>NUCLEOTIDE SEQUENCE</scope>
    <source>
        <strain evidence="7">CBS 394.84</strain>
    </source>
</reference>
<dbReference type="RefSeq" id="XP_040791457.1">
    <property type="nucleotide sequence ID" value="XM_040930771.1"/>
</dbReference>
<dbReference type="SUPFAM" id="SSF56281">
    <property type="entry name" value="Metallo-hydrolase/oxidoreductase"/>
    <property type="match status" value="1"/>
</dbReference>
<comment type="caution">
    <text evidence="7">The sequence shown here is derived from an EMBL/GenBank/DDBJ whole genome shotgun (WGS) entry which is preliminary data.</text>
</comment>
<dbReference type="GO" id="GO:0016787">
    <property type="term" value="F:hydrolase activity"/>
    <property type="evidence" value="ECO:0007669"/>
    <property type="project" value="UniProtKB-KW"/>
</dbReference>
<name>A0A9P4GNW7_9PLEO</name>
<keyword evidence="5" id="KW-0862">Zinc</keyword>
<dbReference type="AlphaFoldDB" id="A0A9P4GNW7"/>
<dbReference type="InterPro" id="IPR051013">
    <property type="entry name" value="MBL_superfamily_lactonases"/>
</dbReference>
<dbReference type="SMART" id="SM00849">
    <property type="entry name" value="Lactamase_B"/>
    <property type="match status" value="1"/>
</dbReference>
<dbReference type="GeneID" id="63848023"/>
<dbReference type="InterPro" id="IPR001279">
    <property type="entry name" value="Metallo-B-lactamas"/>
</dbReference>
<evidence type="ECO:0000259" key="6">
    <source>
        <dbReference type="SMART" id="SM00849"/>
    </source>
</evidence>
<evidence type="ECO:0000256" key="3">
    <source>
        <dbReference type="ARBA" id="ARBA00022723"/>
    </source>
</evidence>
<evidence type="ECO:0000256" key="2">
    <source>
        <dbReference type="ARBA" id="ARBA00007749"/>
    </source>
</evidence>
<dbReference type="Gene3D" id="3.60.15.10">
    <property type="entry name" value="Ribonuclease Z/Hydroxyacylglutathione hydrolase-like"/>
    <property type="match status" value="1"/>
</dbReference>
<organism evidence="7 8">
    <name type="scientific">Cucurbitaria berberidis CBS 394.84</name>
    <dbReference type="NCBI Taxonomy" id="1168544"/>
    <lineage>
        <taxon>Eukaryota</taxon>
        <taxon>Fungi</taxon>
        <taxon>Dikarya</taxon>
        <taxon>Ascomycota</taxon>
        <taxon>Pezizomycotina</taxon>
        <taxon>Dothideomycetes</taxon>
        <taxon>Pleosporomycetidae</taxon>
        <taxon>Pleosporales</taxon>
        <taxon>Pleosporineae</taxon>
        <taxon>Cucurbitariaceae</taxon>
        <taxon>Cucurbitaria</taxon>
    </lineage>
</organism>
<dbReference type="Proteomes" id="UP000800039">
    <property type="component" value="Unassembled WGS sequence"/>
</dbReference>
<dbReference type="CDD" id="cd07730">
    <property type="entry name" value="metallo-hydrolase-like_MBL-fold"/>
    <property type="match status" value="1"/>
</dbReference>
<comment type="cofactor">
    <cofactor evidence="1">
        <name>Zn(2+)</name>
        <dbReference type="ChEBI" id="CHEBI:29105"/>
    </cofactor>
</comment>